<dbReference type="Pfam" id="PF05430">
    <property type="entry name" value="Methyltransf_30"/>
    <property type="match status" value="1"/>
</dbReference>
<dbReference type="OrthoDB" id="1018at2157"/>
<dbReference type="Proteomes" id="UP000002315">
    <property type="component" value="Chromosome"/>
</dbReference>
<organism evidence="2 3">
    <name type="scientific">Methanothermus fervidus (strain ATCC 43054 / DSM 2088 / JCM 10308 / V24 S)</name>
    <dbReference type="NCBI Taxonomy" id="523846"/>
    <lineage>
        <taxon>Archaea</taxon>
        <taxon>Methanobacteriati</taxon>
        <taxon>Methanobacteriota</taxon>
        <taxon>Methanomada group</taxon>
        <taxon>Methanobacteria</taxon>
        <taxon>Methanobacteriales</taxon>
        <taxon>Methanothermaceae</taxon>
        <taxon>Methanothermus</taxon>
    </lineage>
</organism>
<sequence length="377" mass="43267">MKLDSRVSKLLKKYLEGYNVKGKLMKYLIKTKDGSYTVKSNFNETMHTIHGAITESFEKFVKPIEVLKKEKLKVLDICSGLGYNSAALIHKKKNNLKIDMIEISKEVLLLATLIPSPIDSHKLIKTVYKKKLYEEGVLKKIDNKTKDKRKNIKINVFCNDARDVIKNLKSDYYDVVFLDAYSPLRSPELYTVEFFNEVIRVMNKNSILTTYTSAAPVRSGMIEVGFYIGEGPIFGRKRGGTIASPNPSLIKKQLNVDDERMIALSDVGIPFRDPNLNDPAEKILKRRKIERKKARHKEYLSSSARTPLYLGKAEANTRAIKNAQKFGIEINSYEAKYIVCPQFDKCICGCNEPRPKNSRERILMMRKRLKKIKETIQ</sequence>
<dbReference type="AlphaFoldDB" id="E3GX72"/>
<dbReference type="GO" id="GO:0016645">
    <property type="term" value="F:oxidoreductase activity, acting on the CH-NH group of donors"/>
    <property type="evidence" value="ECO:0007669"/>
    <property type="project" value="InterPro"/>
</dbReference>
<dbReference type="InterPro" id="IPR008471">
    <property type="entry name" value="MnmC-like_methylTransf"/>
</dbReference>
<name>E3GX72_METFV</name>
<gene>
    <name evidence="2" type="ordered locus">Mfer_1281</name>
</gene>
<protein>
    <recommendedName>
        <fullName evidence="1">MnmC-like methyltransferase domain-containing protein</fullName>
    </recommendedName>
</protein>
<dbReference type="PANTHER" id="PTHR39963:SF1">
    <property type="entry name" value="MNMC-LIKE METHYLTRANSFERASE DOMAIN-CONTAINING PROTEIN"/>
    <property type="match status" value="1"/>
</dbReference>
<dbReference type="HOGENOM" id="CLU_052777_0_0_2"/>
<dbReference type="PANTHER" id="PTHR39963">
    <property type="entry name" value="SLL0983 PROTEIN"/>
    <property type="match status" value="1"/>
</dbReference>
<dbReference type="KEGG" id="mfv:Mfer_1281"/>
<reference evidence="2 3" key="1">
    <citation type="journal article" date="2010" name="Stand. Genomic Sci.">
        <title>Complete genome sequence of Methanothermus fervidus type strain (V24S).</title>
        <authorList>
            <person name="Anderson I."/>
            <person name="Djao O.D."/>
            <person name="Misra M."/>
            <person name="Chertkov O."/>
            <person name="Nolan M."/>
            <person name="Lucas S."/>
            <person name="Lapidus A."/>
            <person name="Del Rio T.G."/>
            <person name="Tice H."/>
            <person name="Cheng J.F."/>
            <person name="Tapia R."/>
            <person name="Han C."/>
            <person name="Goodwin L."/>
            <person name="Pitluck S."/>
            <person name="Liolios K."/>
            <person name="Ivanova N."/>
            <person name="Mavromatis K."/>
            <person name="Mikhailova N."/>
            <person name="Pati A."/>
            <person name="Brambilla E."/>
            <person name="Chen A."/>
            <person name="Palaniappan K."/>
            <person name="Land M."/>
            <person name="Hauser L."/>
            <person name="Chang Y.J."/>
            <person name="Jeffries C.D."/>
            <person name="Sikorski J."/>
            <person name="Spring S."/>
            <person name="Rohde M."/>
            <person name="Eichinger K."/>
            <person name="Huber H."/>
            <person name="Wirth R."/>
            <person name="Goker M."/>
            <person name="Detter J.C."/>
            <person name="Woyke T."/>
            <person name="Bristow J."/>
            <person name="Eisen J.A."/>
            <person name="Markowitz V."/>
            <person name="Hugenholtz P."/>
            <person name="Klenk H.P."/>
            <person name="Kyrpides N.C."/>
        </authorList>
    </citation>
    <scope>NUCLEOTIDE SEQUENCE [LARGE SCALE GENOMIC DNA]</scope>
    <source>
        <strain evidence="3">ATCC 43054 / DSM 2088 / JCM 10308 / V24 S</strain>
    </source>
</reference>
<dbReference type="STRING" id="523846.Mfer_1281"/>
<evidence type="ECO:0000313" key="2">
    <source>
        <dbReference type="EMBL" id="ADP78067.1"/>
    </source>
</evidence>
<dbReference type="SUPFAM" id="SSF53335">
    <property type="entry name" value="S-adenosyl-L-methionine-dependent methyltransferases"/>
    <property type="match status" value="1"/>
</dbReference>
<accession>E3GX72</accession>
<dbReference type="EMBL" id="CP002278">
    <property type="protein sequence ID" value="ADP78067.1"/>
    <property type="molecule type" value="Genomic_DNA"/>
</dbReference>
<feature type="domain" description="MnmC-like methyltransferase" evidence="1">
    <location>
        <begin position="131"/>
        <end position="244"/>
    </location>
</feature>
<evidence type="ECO:0000313" key="3">
    <source>
        <dbReference type="Proteomes" id="UP000002315"/>
    </source>
</evidence>
<dbReference type="InterPro" id="IPR029063">
    <property type="entry name" value="SAM-dependent_MTases_sf"/>
</dbReference>
<evidence type="ECO:0000259" key="1">
    <source>
        <dbReference type="Pfam" id="PF05430"/>
    </source>
</evidence>
<proteinExistence type="predicted"/>
<keyword evidence="3" id="KW-1185">Reference proteome</keyword>
<dbReference type="Gene3D" id="3.40.50.150">
    <property type="entry name" value="Vaccinia Virus protein VP39"/>
    <property type="match status" value="1"/>
</dbReference>